<organism evidence="3 4">
    <name type="scientific">Desulfoferula mesophila</name>
    <dbReference type="NCBI Taxonomy" id="3058419"/>
    <lineage>
        <taxon>Bacteria</taxon>
        <taxon>Pseudomonadati</taxon>
        <taxon>Thermodesulfobacteriota</taxon>
        <taxon>Desulfarculia</taxon>
        <taxon>Desulfarculales</taxon>
        <taxon>Desulfarculaceae</taxon>
        <taxon>Desulfoferula</taxon>
    </lineage>
</organism>
<gene>
    <name evidence="3" type="primary">pspA</name>
    <name evidence="3" type="ORF">FAK_07730</name>
</gene>
<accession>A0AAU9F0Y1</accession>
<reference evidence="4" key="1">
    <citation type="journal article" date="2023" name="Arch. Microbiol.">
        <title>Desulfoferula mesophilus gen. nov. sp. nov., a mesophilic sulfate-reducing bacterium isolated from a brackish lake sediment.</title>
        <authorList>
            <person name="Watanabe T."/>
            <person name="Yabe T."/>
            <person name="Tsuji J.M."/>
            <person name="Fukui M."/>
        </authorList>
    </citation>
    <scope>NUCLEOTIDE SEQUENCE [LARGE SCALE GENOMIC DNA]</scope>
    <source>
        <strain evidence="4">12FAK</strain>
    </source>
</reference>
<dbReference type="GO" id="GO:0009271">
    <property type="term" value="P:phage shock"/>
    <property type="evidence" value="ECO:0007669"/>
    <property type="project" value="TreeGrafter"/>
</dbReference>
<dbReference type="AlphaFoldDB" id="A0AAU9F0Y1"/>
<dbReference type="PANTHER" id="PTHR31088">
    <property type="entry name" value="MEMBRANE-ASSOCIATED PROTEIN VIPP1, CHLOROPLASTIC"/>
    <property type="match status" value="1"/>
</dbReference>
<evidence type="ECO:0000256" key="1">
    <source>
        <dbReference type="ARBA" id="ARBA00043985"/>
    </source>
</evidence>
<comment type="similarity">
    <text evidence="1">Belongs to the PspA/Vipp/IM30 family.</text>
</comment>
<evidence type="ECO:0000313" key="3">
    <source>
        <dbReference type="EMBL" id="BEQ13707.1"/>
    </source>
</evidence>
<dbReference type="Proteomes" id="UP001366166">
    <property type="component" value="Chromosome"/>
</dbReference>
<keyword evidence="2" id="KW-0175">Coiled coil</keyword>
<feature type="coiled-coil region" evidence="2">
    <location>
        <begin position="108"/>
        <end position="188"/>
    </location>
</feature>
<evidence type="ECO:0000256" key="2">
    <source>
        <dbReference type="SAM" id="Coils"/>
    </source>
</evidence>
<protein>
    <submittedName>
        <fullName evidence="3">Phage shock protein A</fullName>
    </submittedName>
</protein>
<feature type="coiled-coil region" evidence="2">
    <location>
        <begin position="40"/>
        <end position="74"/>
    </location>
</feature>
<evidence type="ECO:0000313" key="4">
    <source>
        <dbReference type="Proteomes" id="UP001366166"/>
    </source>
</evidence>
<sequence length="227" mass="25973">MGVFNRMRDIISSNINAMLDRAEDPQKLIRLMIVEMEDTLAEVKAACAGAMAQRAKMQREMDALSQRVTAWSDKAQLAVDKGREDLAREALVARREFRTRENELEHELVAQQALVEQYHADIAQLEQKLAAVREKQRILVERHKLARHSKKARGNAARADSAEVLMRFEQFENRVERLEAEAELAGMSRRPDLEQEFDRLAGDEEIEAELRALKGIKQETTPNPEQA</sequence>
<dbReference type="InterPro" id="IPR007157">
    <property type="entry name" value="PspA_VIPP1"/>
</dbReference>
<name>A0AAU9F0Y1_9BACT</name>
<dbReference type="RefSeq" id="WP_338605456.1">
    <property type="nucleotide sequence ID" value="NZ_AP028679.1"/>
</dbReference>
<dbReference type="EMBL" id="AP028679">
    <property type="protein sequence ID" value="BEQ13707.1"/>
    <property type="molecule type" value="Genomic_DNA"/>
</dbReference>
<dbReference type="KEGG" id="dmp:FAK_07730"/>
<proteinExistence type="inferred from homology"/>
<dbReference type="GO" id="GO:0005829">
    <property type="term" value="C:cytosol"/>
    <property type="evidence" value="ECO:0007669"/>
    <property type="project" value="TreeGrafter"/>
</dbReference>
<dbReference type="Pfam" id="PF04012">
    <property type="entry name" value="PspA_IM30"/>
    <property type="match status" value="1"/>
</dbReference>
<keyword evidence="4" id="KW-1185">Reference proteome</keyword>
<dbReference type="PANTHER" id="PTHR31088:SF6">
    <property type="entry name" value="PHAGE SHOCK PROTEIN A"/>
    <property type="match status" value="1"/>
</dbReference>